<dbReference type="RefSeq" id="WP_168884142.1">
    <property type="nucleotide sequence ID" value="NZ_JABAIL010000006.1"/>
</dbReference>
<gene>
    <name evidence="6" type="ORF">HGP29_19700</name>
</gene>
<dbReference type="GO" id="GO:0016491">
    <property type="term" value="F:oxidoreductase activity"/>
    <property type="evidence" value="ECO:0007669"/>
    <property type="project" value="UniProtKB-KW"/>
</dbReference>
<dbReference type="EMBL" id="JABAIL010000006">
    <property type="protein sequence ID" value="NLR93431.1"/>
    <property type="molecule type" value="Genomic_DNA"/>
</dbReference>
<accession>A0A7X8SNG2</accession>
<keyword evidence="7" id="KW-1185">Reference proteome</keyword>
<evidence type="ECO:0000256" key="4">
    <source>
        <dbReference type="ARBA" id="ARBA00023004"/>
    </source>
</evidence>
<evidence type="ECO:0000256" key="1">
    <source>
        <dbReference type="ARBA" id="ARBA00022485"/>
    </source>
</evidence>
<protein>
    <submittedName>
        <fullName evidence="6">FAD-dependent oxidoreductase</fullName>
    </submittedName>
</protein>
<evidence type="ECO:0000256" key="5">
    <source>
        <dbReference type="ARBA" id="ARBA00023014"/>
    </source>
</evidence>
<dbReference type="Proteomes" id="UP000585050">
    <property type="component" value="Unassembled WGS sequence"/>
</dbReference>
<organism evidence="6 7">
    <name type="scientific">Flammeovirga agarivorans</name>
    <dbReference type="NCBI Taxonomy" id="2726742"/>
    <lineage>
        <taxon>Bacteria</taxon>
        <taxon>Pseudomonadati</taxon>
        <taxon>Bacteroidota</taxon>
        <taxon>Cytophagia</taxon>
        <taxon>Cytophagales</taxon>
        <taxon>Flammeovirgaceae</taxon>
        <taxon>Flammeovirga</taxon>
    </lineage>
</organism>
<evidence type="ECO:0000256" key="3">
    <source>
        <dbReference type="ARBA" id="ARBA00023002"/>
    </source>
</evidence>
<dbReference type="Pfam" id="PF12831">
    <property type="entry name" value="FAD_oxidored"/>
    <property type="match status" value="1"/>
</dbReference>
<comment type="caution">
    <text evidence="6">The sequence shown here is derived from an EMBL/GenBank/DDBJ whole genome shotgun (WGS) entry which is preliminary data.</text>
</comment>
<keyword evidence="1" id="KW-0004">4Fe-4S</keyword>
<dbReference type="Gene3D" id="3.50.50.60">
    <property type="entry name" value="FAD/NAD(P)-binding domain"/>
    <property type="match status" value="1"/>
</dbReference>
<dbReference type="InterPro" id="IPR039650">
    <property type="entry name" value="HdrA-like"/>
</dbReference>
<dbReference type="GO" id="GO:0051539">
    <property type="term" value="F:4 iron, 4 sulfur cluster binding"/>
    <property type="evidence" value="ECO:0007669"/>
    <property type="project" value="UniProtKB-KW"/>
</dbReference>
<sequence>MKRRDFFKKTTLATVATGVGVSSASAKDKNGNIKEQAKRGKDNWYQVGEGKKGVPSRHKKVSYEVVVVGAGIAGICAAVAAARTGAKTVLINDRPVLGGNASSEIRVTVNGVMHLKNKHKIERETGIVEELLIENWHYNPQESYPVWDHVVYDFVTREKNLDVMLNTQALDTSTKNNKISDILCWQSTTETYYTIEGKMFCDCSGDGLMAAQSGAEYRTGREGKSEFNESFAPDNADGWQMGASVMMITKDMGRPVKYFPPKFMIPYEADKMNKRRIKHFKEGYWWVELGSDYDIIADYEENRHKLLGYMHGVWDHVKNSGKYPGSENIVLDWVGSFPGRRESRRFMGDHILSQTEMQNNKQFEDAVAYGGWSFDEHCPGGIENPSEPPSYFHARFDEVYQVPFRSLYSKNIENLMFAGRNVSVTHVALSSTRIQATCGLMGQAIGTAAKLCIDNKWSPRDLANKDIASLQEQLLRDDVYIPKRPANDKNNLAKQASSIIASSTRSGDSQLLVNGISRDVGDVVHHWESEGKNAEVLLEWEKSVSISQLELKGDTNLRRNMMMHKNPDKNAKQVTAVPPELLKDFTVEVRVNGQWKEVAKVEDNLTRLVKLSFDATNTTGVKLKLKDTWGADNIRLYEVRLYS</sequence>
<evidence type="ECO:0000313" key="7">
    <source>
        <dbReference type="Proteomes" id="UP000585050"/>
    </source>
</evidence>
<dbReference type="PANTHER" id="PTHR43498">
    <property type="entry name" value="FERREDOXIN:COB-COM HETERODISULFIDE REDUCTASE SUBUNIT A"/>
    <property type="match status" value="1"/>
</dbReference>
<dbReference type="PANTHER" id="PTHR43498:SF1">
    <property type="entry name" value="COB--COM HETERODISULFIDE REDUCTASE IRON-SULFUR SUBUNIT A"/>
    <property type="match status" value="1"/>
</dbReference>
<evidence type="ECO:0000256" key="2">
    <source>
        <dbReference type="ARBA" id="ARBA00022723"/>
    </source>
</evidence>
<dbReference type="Gene3D" id="2.60.120.260">
    <property type="entry name" value="Galactose-binding domain-like"/>
    <property type="match status" value="1"/>
</dbReference>
<keyword evidence="2" id="KW-0479">Metal-binding</keyword>
<keyword evidence="3" id="KW-0560">Oxidoreductase</keyword>
<dbReference type="GO" id="GO:0046872">
    <property type="term" value="F:metal ion binding"/>
    <property type="evidence" value="ECO:0007669"/>
    <property type="project" value="UniProtKB-KW"/>
</dbReference>
<reference evidence="6 7" key="1">
    <citation type="submission" date="2020-04" db="EMBL/GenBank/DDBJ databases">
        <title>Flammeovirga sp. SR4, a novel species isolated from seawater.</title>
        <authorList>
            <person name="Wang X."/>
        </authorList>
    </citation>
    <scope>NUCLEOTIDE SEQUENCE [LARGE SCALE GENOMIC DNA]</scope>
    <source>
        <strain evidence="6 7">SR4</strain>
    </source>
</reference>
<name>A0A7X8SNG2_9BACT</name>
<keyword evidence="5" id="KW-0411">Iron-sulfur</keyword>
<proteinExistence type="predicted"/>
<evidence type="ECO:0000313" key="6">
    <source>
        <dbReference type="EMBL" id="NLR93431.1"/>
    </source>
</evidence>
<dbReference type="AlphaFoldDB" id="A0A7X8SNG2"/>
<keyword evidence="4" id="KW-0408">Iron</keyword>
<dbReference type="InterPro" id="IPR036188">
    <property type="entry name" value="FAD/NAD-bd_sf"/>
</dbReference>
<dbReference type="SUPFAM" id="SSF51905">
    <property type="entry name" value="FAD/NAD(P)-binding domain"/>
    <property type="match status" value="1"/>
</dbReference>